<dbReference type="HOGENOM" id="CLU_1388696_0_0_9"/>
<sequence>MKPLKNKLIQTRLSEDELADFEAVKHELGIAGSSKAMRQMIRDEKLLMQAKNNWQKGKYDAVTILVQQLNDQGRLPLVEALYGLTNTSTSTELNLVRDQYTDIQQQLESIMYAVTKSGNNLNQIAHVLNAAKQQAEQEDDDLADDDLWQWVAKQLVENSQILTDLRLEINNLKHDTRRDKQEGGGEVVSPGNTLVS</sequence>
<gene>
    <name evidence="3" type="ORF">LBLM1_00930</name>
</gene>
<dbReference type="AlphaFoldDB" id="A0A0D4CI48"/>
<reference evidence="3 4" key="1">
    <citation type="journal article" date="2012" name="J. Bacteriol.">
        <title>Genome sequence of Lactobacillus mucosae LM1, isolated from piglet feces.</title>
        <authorList>
            <person name="Lee J.H."/>
            <person name="Valeriano V.D."/>
            <person name="Shin Y.R."/>
            <person name="Chae J.P."/>
            <person name="Kim G.B."/>
            <person name="Ham J.S."/>
            <person name="Chun J."/>
            <person name="Kang D.K."/>
        </authorList>
    </citation>
    <scope>NUCLEOTIDE SEQUENCE [LARGE SCALE GENOMIC DNA]</scope>
    <source>
        <strain evidence="3 4">LM1</strain>
    </source>
</reference>
<organism evidence="3 4">
    <name type="scientific">Limosilactobacillus mucosae LM1</name>
    <dbReference type="NCBI Taxonomy" id="1130798"/>
    <lineage>
        <taxon>Bacteria</taxon>
        <taxon>Bacillati</taxon>
        <taxon>Bacillota</taxon>
        <taxon>Bacilli</taxon>
        <taxon>Lactobacillales</taxon>
        <taxon>Lactobacillaceae</taxon>
        <taxon>Limosilactobacillus</taxon>
    </lineage>
</organism>
<feature type="domain" description="Bacterial mobilisation" evidence="2">
    <location>
        <begin position="115"/>
        <end position="135"/>
    </location>
</feature>
<protein>
    <recommendedName>
        <fullName evidence="2">Bacterial mobilisation domain-containing protein</fullName>
    </recommendedName>
</protein>
<accession>A0A0D4CI48</accession>
<dbReference type="Proteomes" id="UP000003645">
    <property type="component" value="Chromosome"/>
</dbReference>
<evidence type="ECO:0000313" key="4">
    <source>
        <dbReference type="Proteomes" id="UP000003645"/>
    </source>
</evidence>
<dbReference type="InterPro" id="IPR008687">
    <property type="entry name" value="MobC"/>
</dbReference>
<dbReference type="STRING" id="1130798.LBLM1_00930"/>
<evidence type="ECO:0000256" key="1">
    <source>
        <dbReference type="SAM" id="MobiDB-lite"/>
    </source>
</evidence>
<proteinExistence type="predicted"/>
<evidence type="ECO:0000259" key="2">
    <source>
        <dbReference type="Pfam" id="PF05713"/>
    </source>
</evidence>
<feature type="region of interest" description="Disordered" evidence="1">
    <location>
        <begin position="176"/>
        <end position="196"/>
    </location>
</feature>
<dbReference type="OrthoDB" id="2004071at2"/>
<dbReference type="EMBL" id="CP011013">
    <property type="protein sequence ID" value="AJT49808.1"/>
    <property type="molecule type" value="Genomic_DNA"/>
</dbReference>
<keyword evidence="4" id="KW-1185">Reference proteome</keyword>
<dbReference type="Pfam" id="PF05713">
    <property type="entry name" value="MobC"/>
    <property type="match status" value="1"/>
</dbReference>
<name>A0A0D4CI48_LIMMU</name>
<evidence type="ECO:0000313" key="3">
    <source>
        <dbReference type="EMBL" id="AJT49808.1"/>
    </source>
</evidence>
<dbReference type="RefSeq" id="WP_006500523.1">
    <property type="nucleotide sequence ID" value="NZ_CP011013.1"/>
</dbReference>
<dbReference type="KEGG" id="lmu:LBLM1_00930"/>